<name>A0A8H7YFB3_AJECA</name>
<sequence length="80" mass="8669">MQGHRDTADSRTEACAGGIQAQGRSISAERAICLLAGGKPSRRGFLTAGIAIINIYWLHVYIFYPMFPAQLTPADEGETE</sequence>
<keyword evidence="1" id="KW-0472">Membrane</keyword>
<proteinExistence type="predicted"/>
<evidence type="ECO:0000313" key="3">
    <source>
        <dbReference type="Proteomes" id="UP000670092"/>
    </source>
</evidence>
<keyword evidence="1" id="KW-0812">Transmembrane</keyword>
<evidence type="ECO:0000313" key="2">
    <source>
        <dbReference type="EMBL" id="KAG5290422.1"/>
    </source>
</evidence>
<evidence type="ECO:0000256" key="1">
    <source>
        <dbReference type="SAM" id="Phobius"/>
    </source>
</evidence>
<keyword evidence="1" id="KW-1133">Transmembrane helix</keyword>
<accession>A0A8H7YFB3</accession>
<gene>
    <name evidence="2" type="ORF">I7I52_07437</name>
</gene>
<protein>
    <submittedName>
        <fullName evidence="2">Sucrase/ferredoxin domain-containing protein</fullName>
    </submittedName>
</protein>
<comment type="caution">
    <text evidence="2">The sequence shown here is derived from an EMBL/GenBank/DDBJ whole genome shotgun (WGS) entry which is preliminary data.</text>
</comment>
<feature type="transmembrane region" description="Helical" evidence="1">
    <location>
        <begin position="44"/>
        <end position="64"/>
    </location>
</feature>
<dbReference type="AlphaFoldDB" id="A0A8H7YFB3"/>
<dbReference type="VEuPathDB" id="FungiDB:I7I52_07437"/>
<dbReference type="EMBL" id="JAEVHI010000005">
    <property type="protein sequence ID" value="KAG5290422.1"/>
    <property type="molecule type" value="Genomic_DNA"/>
</dbReference>
<dbReference type="Proteomes" id="UP000670092">
    <property type="component" value="Unassembled WGS sequence"/>
</dbReference>
<organism evidence="2 3">
    <name type="scientific">Ajellomyces capsulatus</name>
    <name type="common">Darling's disease fungus</name>
    <name type="synonym">Histoplasma capsulatum</name>
    <dbReference type="NCBI Taxonomy" id="5037"/>
    <lineage>
        <taxon>Eukaryota</taxon>
        <taxon>Fungi</taxon>
        <taxon>Dikarya</taxon>
        <taxon>Ascomycota</taxon>
        <taxon>Pezizomycotina</taxon>
        <taxon>Eurotiomycetes</taxon>
        <taxon>Eurotiomycetidae</taxon>
        <taxon>Onygenales</taxon>
        <taxon>Ajellomycetaceae</taxon>
        <taxon>Histoplasma</taxon>
    </lineage>
</organism>
<reference evidence="2 3" key="1">
    <citation type="submission" date="2021-01" db="EMBL/GenBank/DDBJ databases">
        <title>Chromosome-level genome assembly of a human fungal pathogen reveals clustering of transcriptionally co-regulated genes.</title>
        <authorList>
            <person name="Voorhies M."/>
            <person name="Cohen S."/>
            <person name="Shea T.P."/>
            <person name="Petrus S."/>
            <person name="Munoz J.F."/>
            <person name="Poplawski S."/>
            <person name="Goldman W.E."/>
            <person name="Michael T."/>
            <person name="Cuomo C.A."/>
            <person name="Sil A."/>
            <person name="Beyhan S."/>
        </authorList>
    </citation>
    <scope>NUCLEOTIDE SEQUENCE [LARGE SCALE GENOMIC DNA]</scope>
    <source>
        <strain evidence="2 3">G184AR</strain>
    </source>
</reference>